<feature type="non-terminal residue" evidence="2">
    <location>
        <position position="1"/>
    </location>
</feature>
<protein>
    <submittedName>
        <fullName evidence="2">Uncharacterized protein</fullName>
    </submittedName>
</protein>
<feature type="region of interest" description="Disordered" evidence="1">
    <location>
        <begin position="17"/>
        <end position="58"/>
    </location>
</feature>
<evidence type="ECO:0000313" key="2">
    <source>
        <dbReference type="EMBL" id="MCD9637841.1"/>
    </source>
</evidence>
<keyword evidence="3" id="KW-1185">Reference proteome</keyword>
<dbReference type="EMBL" id="JACEIK010002570">
    <property type="protein sequence ID" value="MCD9637841.1"/>
    <property type="molecule type" value="Genomic_DNA"/>
</dbReference>
<sequence>RSHFWCSGHISTAANPLQRSGKQCGGLRPSPRSHFTGHPTDVAVPRTSSSSKKSFFNT</sequence>
<organism evidence="2 3">
    <name type="scientific">Datura stramonium</name>
    <name type="common">Jimsonweed</name>
    <name type="synonym">Common thornapple</name>
    <dbReference type="NCBI Taxonomy" id="4076"/>
    <lineage>
        <taxon>Eukaryota</taxon>
        <taxon>Viridiplantae</taxon>
        <taxon>Streptophyta</taxon>
        <taxon>Embryophyta</taxon>
        <taxon>Tracheophyta</taxon>
        <taxon>Spermatophyta</taxon>
        <taxon>Magnoliopsida</taxon>
        <taxon>eudicotyledons</taxon>
        <taxon>Gunneridae</taxon>
        <taxon>Pentapetalae</taxon>
        <taxon>asterids</taxon>
        <taxon>lamiids</taxon>
        <taxon>Solanales</taxon>
        <taxon>Solanaceae</taxon>
        <taxon>Solanoideae</taxon>
        <taxon>Datureae</taxon>
        <taxon>Datura</taxon>
    </lineage>
</organism>
<feature type="compositionally biased region" description="Low complexity" evidence="1">
    <location>
        <begin position="48"/>
        <end position="58"/>
    </location>
</feature>
<name>A0ABS8USL1_DATST</name>
<reference evidence="2 3" key="1">
    <citation type="journal article" date="2021" name="BMC Genomics">
        <title>Datura genome reveals duplications of psychoactive alkaloid biosynthetic genes and high mutation rate following tissue culture.</title>
        <authorList>
            <person name="Rajewski A."/>
            <person name="Carter-House D."/>
            <person name="Stajich J."/>
            <person name="Litt A."/>
        </authorList>
    </citation>
    <scope>NUCLEOTIDE SEQUENCE [LARGE SCALE GENOMIC DNA]</scope>
    <source>
        <strain evidence="2">AR-01</strain>
    </source>
</reference>
<gene>
    <name evidence="2" type="ORF">HAX54_021372</name>
</gene>
<evidence type="ECO:0000256" key="1">
    <source>
        <dbReference type="SAM" id="MobiDB-lite"/>
    </source>
</evidence>
<comment type="caution">
    <text evidence="2">The sequence shown here is derived from an EMBL/GenBank/DDBJ whole genome shotgun (WGS) entry which is preliminary data.</text>
</comment>
<dbReference type="Proteomes" id="UP000823775">
    <property type="component" value="Unassembled WGS sequence"/>
</dbReference>
<accession>A0ABS8USL1</accession>
<evidence type="ECO:0000313" key="3">
    <source>
        <dbReference type="Proteomes" id="UP000823775"/>
    </source>
</evidence>
<proteinExistence type="predicted"/>